<dbReference type="EMBL" id="VTPS01000024">
    <property type="protein sequence ID" value="TZE80752.1"/>
    <property type="molecule type" value="Genomic_DNA"/>
</dbReference>
<proteinExistence type="predicted"/>
<keyword evidence="2" id="KW-1185">Reference proteome</keyword>
<name>A0A5D8Q8F1_9THEO</name>
<accession>A0A5D8Q8F1</accession>
<dbReference type="InterPro" id="IPR003719">
    <property type="entry name" value="Phenazine_PhzF-like"/>
</dbReference>
<evidence type="ECO:0000313" key="1">
    <source>
        <dbReference type="EMBL" id="TZE80752.1"/>
    </source>
</evidence>
<dbReference type="SUPFAM" id="SSF54506">
    <property type="entry name" value="Diaminopimelate epimerase-like"/>
    <property type="match status" value="1"/>
</dbReference>
<dbReference type="Gene3D" id="3.10.310.10">
    <property type="entry name" value="Diaminopimelate Epimerase, Chain A, domain 1"/>
    <property type="match status" value="1"/>
</dbReference>
<gene>
    <name evidence="1" type="ORF">FWJ32_12065</name>
</gene>
<protein>
    <submittedName>
        <fullName evidence="1">PhzF family phenazine biosynthesis protein</fullName>
    </submittedName>
</protein>
<evidence type="ECO:0000313" key="2">
    <source>
        <dbReference type="Proteomes" id="UP000322976"/>
    </source>
</evidence>
<dbReference type="Proteomes" id="UP000322976">
    <property type="component" value="Unassembled WGS sequence"/>
</dbReference>
<dbReference type="Pfam" id="PF02567">
    <property type="entry name" value="PhzC-PhzF"/>
    <property type="match status" value="1"/>
</dbReference>
<sequence>MAPLLGISEEAATGTANGALGMYLRESGLVDENPLRFNAEQGIAMGRPSLISVEVTKGERYGVKVGGAAKIIVEGELCV</sequence>
<reference evidence="1 2" key="1">
    <citation type="submission" date="2019-08" db="EMBL/GenBank/DDBJ databases">
        <title>Calorimonas adulescens gen. nov., sp. nov., an anaerobic thermophilic bacterium from Sakhalin hot spring.</title>
        <authorList>
            <person name="Khomyakova M.A."/>
            <person name="Merkel A.Y."/>
            <person name="Novikov A."/>
            <person name="Bonch-Osmolovskaya E.A."/>
            <person name="Slobodkin A.I."/>
        </authorList>
    </citation>
    <scope>NUCLEOTIDE SEQUENCE [LARGE SCALE GENOMIC DNA]</scope>
    <source>
        <strain evidence="1 2">A05MB</strain>
    </source>
</reference>
<comment type="caution">
    <text evidence="1">The sequence shown here is derived from an EMBL/GenBank/DDBJ whole genome shotgun (WGS) entry which is preliminary data.</text>
</comment>
<dbReference type="AlphaFoldDB" id="A0A5D8Q8F1"/>
<dbReference type="RefSeq" id="WP_149546216.1">
    <property type="nucleotide sequence ID" value="NZ_VTPS01000024.1"/>
</dbReference>
<dbReference type="GO" id="GO:0003824">
    <property type="term" value="F:catalytic activity"/>
    <property type="evidence" value="ECO:0007669"/>
    <property type="project" value="InterPro"/>
</dbReference>
<organism evidence="1 2">
    <name type="scientific">Calorimonas adulescens</name>
    <dbReference type="NCBI Taxonomy" id="2606906"/>
    <lineage>
        <taxon>Bacteria</taxon>
        <taxon>Bacillati</taxon>
        <taxon>Bacillota</taxon>
        <taxon>Clostridia</taxon>
        <taxon>Thermoanaerobacterales</taxon>
        <taxon>Thermoanaerobacteraceae</taxon>
        <taxon>Calorimonas</taxon>
    </lineage>
</organism>